<evidence type="ECO:0000256" key="4">
    <source>
        <dbReference type="PIRSR" id="PIRSR000097-1"/>
    </source>
</evidence>
<comment type="similarity">
    <text evidence="1">Belongs to the aldo/keto reductase family.</text>
</comment>
<evidence type="ECO:0000259" key="7">
    <source>
        <dbReference type="Pfam" id="PF00248"/>
    </source>
</evidence>
<sequence length="310" mass="35183">MMSTPSMAIKSHQVGRLLIGGGYKLNSGFEIPMIGMGCSRNIEKLDESVEAALKCGYRLFDTARIYNNEDILGASLKKHMTALSIPREDIFITTKVPITNDSAAESVDKYIEESLAKLQVSYLDLVLVHYPRDRDTGIDEAKEINELNRRLVYQKLEHYCDKGIIRSIGVSNYEVLHLFELFKYCRIPPAVNQIEYHPYCTKPQVVDVCRTNNIFVQAYSSLCWGNKDILQEDIVVKLSEKYNVPPQIVLLRFGVSSGVGIIPKSATPSHIEQNLCATAQLSFVPQELDELKKLDRNQQFCPNCYPWRVL</sequence>
<keyword evidence="9" id="KW-1185">Reference proteome</keyword>
<dbReference type="OrthoDB" id="416253at2759"/>
<dbReference type="InterPro" id="IPR020471">
    <property type="entry name" value="AKR"/>
</dbReference>
<keyword evidence="3" id="KW-0560">Oxidoreductase</keyword>
<evidence type="ECO:0000313" key="8">
    <source>
        <dbReference type="EMBL" id="CAB3399391.1"/>
    </source>
</evidence>
<dbReference type="AlphaFoldDB" id="A0A8S1EHC5"/>
<dbReference type="InterPro" id="IPR036812">
    <property type="entry name" value="NAD(P)_OxRdtase_dom_sf"/>
</dbReference>
<dbReference type="FunFam" id="3.20.20.100:FF:000002">
    <property type="entry name" value="2,5-diketo-D-gluconic acid reductase A"/>
    <property type="match status" value="1"/>
</dbReference>
<accession>A0A8S1EHC5</accession>
<keyword evidence="2" id="KW-0521">NADP</keyword>
<dbReference type="PROSITE" id="PS00798">
    <property type="entry name" value="ALDOKETO_REDUCTASE_1"/>
    <property type="match status" value="1"/>
</dbReference>
<comment type="caution">
    <text evidence="8">The sequence shown here is derived from an EMBL/GenBank/DDBJ whole genome shotgun (WGS) entry which is preliminary data.</text>
</comment>
<proteinExistence type="inferred from homology"/>
<organism evidence="8 9">
    <name type="scientific">Caenorhabditis bovis</name>
    <dbReference type="NCBI Taxonomy" id="2654633"/>
    <lineage>
        <taxon>Eukaryota</taxon>
        <taxon>Metazoa</taxon>
        <taxon>Ecdysozoa</taxon>
        <taxon>Nematoda</taxon>
        <taxon>Chromadorea</taxon>
        <taxon>Rhabditida</taxon>
        <taxon>Rhabditina</taxon>
        <taxon>Rhabditomorpha</taxon>
        <taxon>Rhabditoidea</taxon>
        <taxon>Rhabditidae</taxon>
        <taxon>Peloderinae</taxon>
        <taxon>Caenorhabditis</taxon>
    </lineage>
</organism>
<feature type="site" description="Lowers pKa of active site Tyr" evidence="6">
    <location>
        <position position="95"/>
    </location>
</feature>
<dbReference type="PRINTS" id="PR00069">
    <property type="entry name" value="ALDKETRDTASE"/>
</dbReference>
<dbReference type="SUPFAM" id="SSF51430">
    <property type="entry name" value="NAD(P)-linked oxidoreductase"/>
    <property type="match status" value="1"/>
</dbReference>
<evidence type="ECO:0000256" key="2">
    <source>
        <dbReference type="ARBA" id="ARBA00022857"/>
    </source>
</evidence>
<dbReference type="Gene3D" id="3.20.20.100">
    <property type="entry name" value="NADP-dependent oxidoreductase domain"/>
    <property type="match status" value="1"/>
</dbReference>
<evidence type="ECO:0000313" key="9">
    <source>
        <dbReference type="Proteomes" id="UP000494206"/>
    </source>
</evidence>
<dbReference type="PANTHER" id="PTHR43827">
    <property type="entry name" value="2,5-DIKETO-D-GLUCONIC ACID REDUCTASE"/>
    <property type="match status" value="1"/>
</dbReference>
<reference evidence="8 9" key="1">
    <citation type="submission" date="2020-04" db="EMBL/GenBank/DDBJ databases">
        <authorList>
            <person name="Laetsch R D."/>
            <person name="Stevens L."/>
            <person name="Kumar S."/>
            <person name="Blaxter L. M."/>
        </authorList>
    </citation>
    <scope>NUCLEOTIDE SEQUENCE [LARGE SCALE GENOMIC DNA]</scope>
</reference>
<dbReference type="InterPro" id="IPR023210">
    <property type="entry name" value="NADP_OxRdtase_dom"/>
</dbReference>
<dbReference type="Proteomes" id="UP000494206">
    <property type="component" value="Unassembled WGS sequence"/>
</dbReference>
<dbReference type="GO" id="GO:0016616">
    <property type="term" value="F:oxidoreductase activity, acting on the CH-OH group of donors, NAD or NADP as acceptor"/>
    <property type="evidence" value="ECO:0007669"/>
    <property type="project" value="UniProtKB-ARBA"/>
</dbReference>
<name>A0A8S1EHC5_9PELO</name>
<dbReference type="Pfam" id="PF00248">
    <property type="entry name" value="Aldo_ket_red"/>
    <property type="match status" value="1"/>
</dbReference>
<dbReference type="EMBL" id="CADEPM010000002">
    <property type="protein sequence ID" value="CAB3399391.1"/>
    <property type="molecule type" value="Genomic_DNA"/>
</dbReference>
<dbReference type="InterPro" id="IPR018170">
    <property type="entry name" value="Aldo/ket_reductase_CS"/>
</dbReference>
<gene>
    <name evidence="8" type="ORF">CBOVIS_LOCUS2523</name>
</gene>
<dbReference type="CDD" id="cd19071">
    <property type="entry name" value="AKR_AKR1-5-like"/>
    <property type="match status" value="1"/>
</dbReference>
<feature type="domain" description="NADP-dependent oxidoreductase" evidence="7">
    <location>
        <begin position="44"/>
        <end position="295"/>
    </location>
</feature>
<evidence type="ECO:0000256" key="3">
    <source>
        <dbReference type="ARBA" id="ARBA00023002"/>
    </source>
</evidence>
<dbReference type="PIRSF" id="PIRSF000097">
    <property type="entry name" value="AKR"/>
    <property type="match status" value="1"/>
</dbReference>
<protein>
    <recommendedName>
        <fullName evidence="7">NADP-dependent oxidoreductase domain-containing protein</fullName>
    </recommendedName>
</protein>
<dbReference type="PROSITE" id="PS00062">
    <property type="entry name" value="ALDOKETO_REDUCTASE_2"/>
    <property type="match status" value="1"/>
</dbReference>
<dbReference type="PANTHER" id="PTHR43827:SF3">
    <property type="entry name" value="NADP-DEPENDENT OXIDOREDUCTASE DOMAIN-CONTAINING PROTEIN"/>
    <property type="match status" value="1"/>
</dbReference>
<evidence type="ECO:0000256" key="6">
    <source>
        <dbReference type="PIRSR" id="PIRSR000097-3"/>
    </source>
</evidence>
<feature type="active site" description="Proton donor" evidence="4">
    <location>
        <position position="66"/>
    </location>
</feature>
<evidence type="ECO:0000256" key="5">
    <source>
        <dbReference type="PIRSR" id="PIRSR000097-2"/>
    </source>
</evidence>
<evidence type="ECO:0000256" key="1">
    <source>
        <dbReference type="ARBA" id="ARBA00007905"/>
    </source>
</evidence>
<feature type="binding site" evidence="5">
    <location>
        <position position="129"/>
    </location>
    <ligand>
        <name>substrate</name>
    </ligand>
</feature>